<dbReference type="CDD" id="cd05232">
    <property type="entry name" value="UDP_G4E_4_SDR_e"/>
    <property type="match status" value="1"/>
</dbReference>
<evidence type="ECO:0000313" key="2">
    <source>
        <dbReference type="EMBL" id="QOS20081.1"/>
    </source>
</evidence>
<dbReference type="RefSeq" id="WP_025507305.1">
    <property type="nucleotide sequence ID" value="NZ_JAHRDB010000008.1"/>
</dbReference>
<organism evidence="2">
    <name type="scientific">Vibrio parahaemolyticus</name>
    <dbReference type="NCBI Taxonomy" id="670"/>
    <lineage>
        <taxon>Bacteria</taxon>
        <taxon>Pseudomonadati</taxon>
        <taxon>Pseudomonadota</taxon>
        <taxon>Gammaproteobacteria</taxon>
        <taxon>Vibrionales</taxon>
        <taxon>Vibrionaceae</taxon>
        <taxon>Vibrio</taxon>
    </lineage>
</organism>
<dbReference type="EMBL" id="MT898150">
    <property type="protein sequence ID" value="QOS20081.1"/>
    <property type="molecule type" value="Genomic_DNA"/>
</dbReference>
<dbReference type="InterPro" id="IPR036291">
    <property type="entry name" value="NAD(P)-bd_dom_sf"/>
</dbReference>
<dbReference type="SUPFAM" id="SSF51735">
    <property type="entry name" value="NAD(P)-binding Rossmann-fold domains"/>
    <property type="match status" value="1"/>
</dbReference>
<feature type="domain" description="NAD-dependent epimerase/dehydratase" evidence="1">
    <location>
        <begin position="5"/>
        <end position="229"/>
    </location>
</feature>
<dbReference type="PANTHER" id="PTHR43245">
    <property type="entry name" value="BIFUNCTIONAL POLYMYXIN RESISTANCE PROTEIN ARNA"/>
    <property type="match status" value="1"/>
</dbReference>
<keyword evidence="2" id="KW-0413">Isomerase</keyword>
<dbReference type="InterPro" id="IPR001509">
    <property type="entry name" value="Epimerase_deHydtase"/>
</dbReference>
<dbReference type="InterPro" id="IPR050177">
    <property type="entry name" value="Lipid_A_modif_metabolic_enz"/>
</dbReference>
<dbReference type="Pfam" id="PF01370">
    <property type="entry name" value="Epimerase"/>
    <property type="match status" value="1"/>
</dbReference>
<dbReference type="Gene3D" id="3.40.50.720">
    <property type="entry name" value="NAD(P)-binding Rossmann-like Domain"/>
    <property type="match status" value="1"/>
</dbReference>
<dbReference type="GO" id="GO:0016853">
    <property type="term" value="F:isomerase activity"/>
    <property type="evidence" value="ECO:0007669"/>
    <property type="project" value="UniProtKB-KW"/>
</dbReference>
<sequence>MSSKILVTGATGFVGRYLIDKLLEKQLDVVALVRSATCPFDGAKSVFVPRFGGDSDFSDAVAGSDCIIHCAARVSSMQEETLASLESYLEVNTRGTAKLARQAADSGVKRFIFISSIKVNGDSSPLGGVFKAADERAPQDFYGFSKSEAEKQLLTIGSETGMEVVIIRPTIVYGPGVKANFASLMKLVSRGIPLPFGSISHNQRSLVSVENLVDLIVTCIDHPNAANETFLVSDDNDVSTSKMVRQMAIALEKPIWQLPVPVWCYRLAGKLFGKSDVVDRLIGSLQVDITHTKETLDWIPPQSLEEGFRETAQALLNSKK</sequence>
<protein>
    <submittedName>
        <fullName evidence="2">N-acetyl-alpha-D-glucosaminyl-diphospho-ditrans, octacis-undecaprenol 4-epimerase</fullName>
        <ecNumber evidence="2">5.1.3.26</ecNumber>
    </submittedName>
</protein>
<name>A0A7M1VY60_VIBPH</name>
<gene>
    <name evidence="2" type="primary">gnu</name>
    <name evidence="2" type="ORF">VP200_00017</name>
</gene>
<dbReference type="PANTHER" id="PTHR43245:SF58">
    <property type="entry name" value="BLL5923 PROTEIN"/>
    <property type="match status" value="1"/>
</dbReference>
<dbReference type="EC" id="5.1.3.26" evidence="2"/>
<evidence type="ECO:0000259" key="1">
    <source>
        <dbReference type="Pfam" id="PF01370"/>
    </source>
</evidence>
<accession>A0A7M1VY60</accession>
<reference evidence="2" key="1">
    <citation type="submission" date="2020-08" db="EMBL/GenBank/DDBJ databases">
        <title>Genetic structure, function and evolution of capsule biosynthesis loci in Vibrio parahaemolyticus.</title>
        <authorList>
            <person name="Li L."/>
            <person name="Bian S."/>
        </authorList>
    </citation>
    <scope>NUCLEOTIDE SEQUENCE</scope>
    <source>
        <strain evidence="2">VP200</strain>
    </source>
</reference>
<proteinExistence type="predicted"/>
<dbReference type="AlphaFoldDB" id="A0A7M1VY60"/>